<evidence type="ECO:0000313" key="5">
    <source>
        <dbReference type="EMBL" id="MYD91850.1"/>
    </source>
</evidence>
<dbReference type="InterPro" id="IPR050953">
    <property type="entry name" value="N4_N6_ade-DNA_methylase"/>
</dbReference>
<protein>
    <recommendedName>
        <fullName evidence="1">site-specific DNA-methyltransferase (adenine-specific)</fullName>
        <ecNumber evidence="1">2.1.1.72</ecNumber>
    </recommendedName>
</protein>
<dbReference type="EC" id="2.1.1.72" evidence="1"/>
<organism evidence="5">
    <name type="scientific">Caldilineaceae bacterium SB0662_bin_9</name>
    <dbReference type="NCBI Taxonomy" id="2605258"/>
    <lineage>
        <taxon>Bacteria</taxon>
        <taxon>Bacillati</taxon>
        <taxon>Chloroflexota</taxon>
        <taxon>Caldilineae</taxon>
        <taxon>Caldilineales</taxon>
        <taxon>Caldilineaceae</taxon>
    </lineage>
</organism>
<dbReference type="PRINTS" id="PR00507">
    <property type="entry name" value="N12N6MTFRASE"/>
</dbReference>
<dbReference type="SUPFAM" id="SSF53335">
    <property type="entry name" value="S-adenosyl-L-methionine-dependent methyltransferases"/>
    <property type="match status" value="1"/>
</dbReference>
<dbReference type="GO" id="GO:0032259">
    <property type="term" value="P:methylation"/>
    <property type="evidence" value="ECO:0007669"/>
    <property type="project" value="UniProtKB-KW"/>
</dbReference>
<gene>
    <name evidence="5" type="ORF">F4Y08_16225</name>
</gene>
<proteinExistence type="predicted"/>
<accession>A0A6B1DVH3</accession>
<dbReference type="AlphaFoldDB" id="A0A6B1DVH3"/>
<keyword evidence="2 5" id="KW-0489">Methyltransferase</keyword>
<evidence type="ECO:0000256" key="3">
    <source>
        <dbReference type="ARBA" id="ARBA00022679"/>
    </source>
</evidence>
<dbReference type="PANTHER" id="PTHR33841:SF1">
    <property type="entry name" value="DNA METHYLTRANSFERASE A"/>
    <property type="match status" value="1"/>
</dbReference>
<sequence length="806" mass="88223">MATSIIINALAYQQILDGHQGIQGLARIRESTAGGQLTKDAVIAGFDAVLDVNFWPIFHMAKEILLLIPSGTAHHMLESMAATADGIFPAMQHNDVAGTLFQKLIADRKTLKAYYTSPAATTLMAHLSIPEDLDWANPEILKAYRIADYACGSGGLMFAGYQRVRDLHRLNGGNPDTLHSHLMQECLTACDIMPAAVHLTASLLSSTVPNKPYEGTRCILFPFGGEHKINRNGQRVTDREGNPVKATTGRGKPIVHVGSIALLGGLAGGMAQAVLPPEEQAALGAHGEGKGVYVPMPPFSQSLVIMNPPFTTPTKHAPRGRGGHVDPKNPAFAAFGTTDEEQKEMKKLERKLGKHSISDGNAGLGTTFTAIAHRMVQPGGHIALILPTAAMMAGSYDAQKDQAYSWQRLRNLLDEEYGQIVVVSVAHPDKKYSAFSADSNFADCMVIARRLSKGKKPDRRVHFVNLREVPATKLAAQETARAIRAAVADTPKQDTWSHVRLGDEVVGFVRCDGTRRNHRWTSIRISDATLLERARKLFCGKLYLPRRGHANHLSIPLTVVGSLVTVGPLSRDLTERKTSPFRKRSGHRATDEYPMLSVHATSKQHKDIQKTQTCMLTKPDSACEVTGNRHEVAAQMWGRFAAHLHFNQNFQFNANATAAVFTPELSLGGRTWPTLSAGSRDHEKALCVWFNSTLGMLVYWLESYRTQNGRGSLSVTAIPNLPALDVAKLDEGAMASAVQIFDTLKEKRLLPANEAWRDPVRQELDRLLLTEVLGFDDQAPDDLAVLRRQWCSEPTVSAIKQTGPSD</sequence>
<evidence type="ECO:0000256" key="1">
    <source>
        <dbReference type="ARBA" id="ARBA00011900"/>
    </source>
</evidence>
<dbReference type="GO" id="GO:0009007">
    <property type="term" value="F:site-specific DNA-methyltransferase (adenine-specific) activity"/>
    <property type="evidence" value="ECO:0007669"/>
    <property type="project" value="UniProtKB-EC"/>
</dbReference>
<evidence type="ECO:0000256" key="2">
    <source>
        <dbReference type="ARBA" id="ARBA00022603"/>
    </source>
</evidence>
<dbReference type="EMBL" id="VXPY01000119">
    <property type="protein sequence ID" value="MYD91850.1"/>
    <property type="molecule type" value="Genomic_DNA"/>
</dbReference>
<reference evidence="5" key="1">
    <citation type="submission" date="2019-09" db="EMBL/GenBank/DDBJ databases">
        <title>Characterisation of the sponge microbiome using genome-centric metagenomics.</title>
        <authorList>
            <person name="Engelberts J.P."/>
            <person name="Robbins S.J."/>
            <person name="De Goeij J.M."/>
            <person name="Aranda M."/>
            <person name="Bell S.C."/>
            <person name="Webster N.S."/>
        </authorList>
    </citation>
    <scope>NUCLEOTIDE SEQUENCE</scope>
    <source>
        <strain evidence="5">SB0662_bin_9</strain>
    </source>
</reference>
<dbReference type="InterPro" id="IPR029063">
    <property type="entry name" value="SAM-dependent_MTases_sf"/>
</dbReference>
<dbReference type="Gene3D" id="3.40.50.150">
    <property type="entry name" value="Vaccinia Virus protein VP39"/>
    <property type="match status" value="1"/>
</dbReference>
<evidence type="ECO:0000256" key="4">
    <source>
        <dbReference type="ARBA" id="ARBA00047942"/>
    </source>
</evidence>
<comment type="catalytic activity">
    <reaction evidence="4">
        <text>a 2'-deoxyadenosine in DNA + S-adenosyl-L-methionine = an N(6)-methyl-2'-deoxyadenosine in DNA + S-adenosyl-L-homocysteine + H(+)</text>
        <dbReference type="Rhea" id="RHEA:15197"/>
        <dbReference type="Rhea" id="RHEA-COMP:12418"/>
        <dbReference type="Rhea" id="RHEA-COMP:12419"/>
        <dbReference type="ChEBI" id="CHEBI:15378"/>
        <dbReference type="ChEBI" id="CHEBI:57856"/>
        <dbReference type="ChEBI" id="CHEBI:59789"/>
        <dbReference type="ChEBI" id="CHEBI:90615"/>
        <dbReference type="ChEBI" id="CHEBI:90616"/>
        <dbReference type="EC" id="2.1.1.72"/>
    </reaction>
</comment>
<name>A0A6B1DVH3_9CHLR</name>
<dbReference type="PANTHER" id="PTHR33841">
    <property type="entry name" value="DNA METHYLTRANSFERASE YEEA-RELATED"/>
    <property type="match status" value="1"/>
</dbReference>
<keyword evidence="3 5" id="KW-0808">Transferase</keyword>
<comment type="caution">
    <text evidence="5">The sequence shown here is derived from an EMBL/GenBank/DDBJ whole genome shotgun (WGS) entry which is preliminary data.</text>
</comment>